<protein>
    <recommendedName>
        <fullName evidence="4 8">L-2,4-diaminobutyric acid acetyltransferase</fullName>
        <shortName evidence="8">DABA acetyltransferase</shortName>
        <ecNumber evidence="3 8">2.3.1.178</ecNumber>
    </recommendedName>
</protein>
<dbReference type="CDD" id="cd04301">
    <property type="entry name" value="NAT_SF"/>
    <property type="match status" value="1"/>
</dbReference>
<comment type="pathway">
    <text evidence="1 8">Amine and polyamine biosynthesis; ectoine biosynthesis; L-ectoine from L-aspartate 4-semialdehyde: step 2/3.</text>
</comment>
<proteinExistence type="inferred from homology"/>
<dbReference type="RefSeq" id="WP_113670278.1">
    <property type="nucleotide sequence ID" value="NZ_SOEB01000013.1"/>
</dbReference>
<dbReference type="SUPFAM" id="SSF55729">
    <property type="entry name" value="Acyl-CoA N-acyltransferases (Nat)"/>
    <property type="match status" value="1"/>
</dbReference>
<dbReference type="InterPro" id="IPR016181">
    <property type="entry name" value="Acyl_CoA_acyltransferase"/>
</dbReference>
<evidence type="ECO:0000256" key="7">
    <source>
        <dbReference type="ARBA" id="ARBA00048924"/>
    </source>
</evidence>
<sequence>MTTTIQASPRRPKTPITFRSPTGADGPAVWALIRACKPLDENSMYCNLIQCDHFAETCILAEMDGEIVGWISAYLLPNDPETLFVWQVAVSDKARGHGLGRRMLFELLDREACDGVMRLKTTITRDNDASWGLFRGIARRLGARIEDEPHFTRSDHFDGRHATEHMVTIRLAEALTRAA</sequence>
<accession>A0A4R8FVA3</accession>
<comment type="function">
    <text evidence="8">Catalyzes the acetylation of L-2,4-diaminobutyrate (DABA) to gamma-N-acetyl-alpha,gamma-diaminobutyric acid (ADABA) with acetyl coenzyme A.</text>
</comment>
<comment type="caution">
    <text evidence="11">The sequence shown here is derived from an EMBL/GenBank/DDBJ whole genome shotgun (WGS) entry which is preliminary data.</text>
</comment>
<dbReference type="PANTHER" id="PTHR43072">
    <property type="entry name" value="N-ACETYLTRANSFERASE"/>
    <property type="match status" value="1"/>
</dbReference>
<comment type="catalytic activity">
    <reaction evidence="7 8">
        <text>L-2,4-diaminobutanoate + acetyl-CoA = (2S)-4-acetamido-2-aminobutanoate + CoA + H(+)</text>
        <dbReference type="Rhea" id="RHEA:16901"/>
        <dbReference type="ChEBI" id="CHEBI:15378"/>
        <dbReference type="ChEBI" id="CHEBI:57287"/>
        <dbReference type="ChEBI" id="CHEBI:57288"/>
        <dbReference type="ChEBI" id="CHEBI:58761"/>
        <dbReference type="ChEBI" id="CHEBI:58929"/>
        <dbReference type="EC" id="2.3.1.178"/>
    </reaction>
</comment>
<dbReference type="EMBL" id="SOEB01000013">
    <property type="protein sequence ID" value="TDX27945.1"/>
    <property type="molecule type" value="Genomic_DNA"/>
</dbReference>
<dbReference type="Pfam" id="PF00583">
    <property type="entry name" value="Acetyltransf_1"/>
    <property type="match status" value="1"/>
</dbReference>
<feature type="domain" description="N-acetyltransferase" evidence="10">
    <location>
        <begin position="16"/>
        <end position="164"/>
    </location>
</feature>
<reference evidence="11 12" key="1">
    <citation type="submission" date="2019-03" db="EMBL/GenBank/DDBJ databases">
        <title>Genomic Encyclopedia of Type Strains, Phase IV (KMG-IV): sequencing the most valuable type-strain genomes for metagenomic binning, comparative biology and taxonomic classification.</title>
        <authorList>
            <person name="Goeker M."/>
        </authorList>
    </citation>
    <scope>NUCLEOTIDE SEQUENCE [LARGE SCALE GENOMIC DNA]</scope>
    <source>
        <strain evidence="11 12">JA181</strain>
    </source>
</reference>
<evidence type="ECO:0000256" key="9">
    <source>
        <dbReference type="SAM" id="MobiDB-lite"/>
    </source>
</evidence>
<dbReference type="UniPathway" id="UPA00067">
    <property type="reaction ID" value="UER00122"/>
</dbReference>
<dbReference type="InterPro" id="IPR012772">
    <property type="entry name" value="Ectoine_EctA"/>
</dbReference>
<dbReference type="NCBIfam" id="TIGR02406">
    <property type="entry name" value="ectoine_EctA"/>
    <property type="match status" value="1"/>
</dbReference>
<dbReference type="EC" id="2.3.1.178" evidence="3 8"/>
<evidence type="ECO:0000313" key="11">
    <source>
        <dbReference type="EMBL" id="TDX27945.1"/>
    </source>
</evidence>
<name>A0A4R8FVA3_9RHOB</name>
<feature type="region of interest" description="Disordered" evidence="9">
    <location>
        <begin position="1"/>
        <end position="21"/>
    </location>
</feature>
<evidence type="ECO:0000256" key="3">
    <source>
        <dbReference type="ARBA" id="ARBA00012355"/>
    </source>
</evidence>
<dbReference type="GO" id="GO:0033816">
    <property type="term" value="F:diaminobutyrate acetyltransferase activity"/>
    <property type="evidence" value="ECO:0007669"/>
    <property type="project" value="UniProtKB-EC"/>
</dbReference>
<evidence type="ECO:0000256" key="4">
    <source>
        <dbReference type="ARBA" id="ARBA00017935"/>
    </source>
</evidence>
<evidence type="ECO:0000256" key="8">
    <source>
        <dbReference type="RuleBase" id="RU365045"/>
    </source>
</evidence>
<dbReference type="InterPro" id="IPR000182">
    <property type="entry name" value="GNAT_dom"/>
</dbReference>
<evidence type="ECO:0000256" key="6">
    <source>
        <dbReference type="ARBA" id="ARBA00023315"/>
    </source>
</evidence>
<dbReference type="GO" id="GO:0019491">
    <property type="term" value="P:ectoine biosynthetic process"/>
    <property type="evidence" value="ECO:0007669"/>
    <property type="project" value="UniProtKB-UniPathway"/>
</dbReference>
<dbReference type="PROSITE" id="PS51186">
    <property type="entry name" value="GNAT"/>
    <property type="match status" value="1"/>
</dbReference>
<dbReference type="AlphaFoldDB" id="A0A4R8FVA3"/>
<gene>
    <name evidence="8" type="primary">ectA</name>
    <name evidence="11" type="ORF">EV657_11320</name>
</gene>
<organism evidence="11 12">
    <name type="scientific">Rhodovulum visakhapatnamense</name>
    <dbReference type="NCBI Taxonomy" id="364297"/>
    <lineage>
        <taxon>Bacteria</taxon>
        <taxon>Pseudomonadati</taxon>
        <taxon>Pseudomonadota</taxon>
        <taxon>Alphaproteobacteria</taxon>
        <taxon>Rhodobacterales</taxon>
        <taxon>Paracoccaceae</taxon>
        <taxon>Rhodovulum</taxon>
    </lineage>
</organism>
<evidence type="ECO:0000256" key="5">
    <source>
        <dbReference type="ARBA" id="ARBA00022679"/>
    </source>
</evidence>
<evidence type="ECO:0000259" key="10">
    <source>
        <dbReference type="PROSITE" id="PS51186"/>
    </source>
</evidence>
<dbReference type="Proteomes" id="UP000295484">
    <property type="component" value="Unassembled WGS sequence"/>
</dbReference>
<evidence type="ECO:0000256" key="1">
    <source>
        <dbReference type="ARBA" id="ARBA00004978"/>
    </source>
</evidence>
<evidence type="ECO:0000313" key="12">
    <source>
        <dbReference type="Proteomes" id="UP000295484"/>
    </source>
</evidence>
<keyword evidence="5 8" id="KW-0808">Transferase</keyword>
<comment type="similarity">
    <text evidence="2 8">Belongs to the acetyltransferase family. EctA subfamily.</text>
</comment>
<dbReference type="PANTHER" id="PTHR43072:SF23">
    <property type="entry name" value="UPF0039 PROTEIN C11D3.02C"/>
    <property type="match status" value="1"/>
</dbReference>
<keyword evidence="6 8" id="KW-0012">Acyltransferase</keyword>
<dbReference type="Gene3D" id="3.40.630.30">
    <property type="match status" value="1"/>
</dbReference>
<evidence type="ECO:0000256" key="2">
    <source>
        <dbReference type="ARBA" id="ARBA00010712"/>
    </source>
</evidence>